<dbReference type="GO" id="GO:0016491">
    <property type="term" value="F:oxidoreductase activity"/>
    <property type="evidence" value="ECO:0007669"/>
    <property type="project" value="UniProtKB-KW"/>
</dbReference>
<dbReference type="AlphaFoldDB" id="A0A165GVC2"/>
<reference evidence="3 4" key="1">
    <citation type="journal article" date="2016" name="Mol. Biol. Evol.">
        <title>Comparative Genomics of Early-Diverging Mushroom-Forming Fungi Provides Insights into the Origins of Lignocellulose Decay Capabilities.</title>
        <authorList>
            <person name="Nagy L.G."/>
            <person name="Riley R."/>
            <person name="Tritt A."/>
            <person name="Adam C."/>
            <person name="Daum C."/>
            <person name="Floudas D."/>
            <person name="Sun H."/>
            <person name="Yadav J.S."/>
            <person name="Pangilinan J."/>
            <person name="Larsson K.H."/>
            <person name="Matsuura K."/>
            <person name="Barry K."/>
            <person name="Labutti K."/>
            <person name="Kuo R."/>
            <person name="Ohm R.A."/>
            <person name="Bhattacharya S.S."/>
            <person name="Shirouzu T."/>
            <person name="Yoshinaga Y."/>
            <person name="Martin F.M."/>
            <person name="Grigoriev I.V."/>
            <person name="Hibbett D.S."/>
        </authorList>
    </citation>
    <scope>NUCLEOTIDE SEQUENCE [LARGE SCALE GENOMIC DNA]</scope>
    <source>
        <strain evidence="3 4">HHB12029</strain>
    </source>
</reference>
<dbReference type="STRING" id="1314781.A0A165GVC2"/>
<dbReference type="PANTHER" id="PTHR43364:SF4">
    <property type="entry name" value="NAD(P)-LINKED OXIDOREDUCTASE SUPERFAMILY PROTEIN"/>
    <property type="match status" value="1"/>
</dbReference>
<accession>A0A165GVC2</accession>
<dbReference type="InterPro" id="IPR023210">
    <property type="entry name" value="NADP_OxRdtase_dom"/>
</dbReference>
<dbReference type="Gene3D" id="3.20.20.100">
    <property type="entry name" value="NADP-dependent oxidoreductase domain"/>
    <property type="match status" value="1"/>
</dbReference>
<dbReference type="EMBL" id="KV426035">
    <property type="protein sequence ID" value="KZV91063.1"/>
    <property type="molecule type" value="Genomic_DNA"/>
</dbReference>
<dbReference type="InParanoid" id="A0A165GVC2"/>
<keyword evidence="4" id="KW-1185">Reference proteome</keyword>
<evidence type="ECO:0000313" key="3">
    <source>
        <dbReference type="EMBL" id="KZV91063.1"/>
    </source>
</evidence>
<evidence type="ECO:0000259" key="2">
    <source>
        <dbReference type="Pfam" id="PF00248"/>
    </source>
</evidence>
<dbReference type="OrthoDB" id="2310150at2759"/>
<keyword evidence="1" id="KW-0560">Oxidoreductase</keyword>
<evidence type="ECO:0000256" key="1">
    <source>
        <dbReference type="ARBA" id="ARBA00023002"/>
    </source>
</evidence>
<organism evidence="3 4">
    <name type="scientific">Exidia glandulosa HHB12029</name>
    <dbReference type="NCBI Taxonomy" id="1314781"/>
    <lineage>
        <taxon>Eukaryota</taxon>
        <taxon>Fungi</taxon>
        <taxon>Dikarya</taxon>
        <taxon>Basidiomycota</taxon>
        <taxon>Agaricomycotina</taxon>
        <taxon>Agaricomycetes</taxon>
        <taxon>Auriculariales</taxon>
        <taxon>Exidiaceae</taxon>
        <taxon>Exidia</taxon>
    </lineage>
</organism>
<dbReference type="Pfam" id="PF00248">
    <property type="entry name" value="Aldo_ket_red"/>
    <property type="match status" value="1"/>
</dbReference>
<dbReference type="InterPro" id="IPR036812">
    <property type="entry name" value="NAD(P)_OxRdtase_dom_sf"/>
</dbReference>
<proteinExistence type="predicted"/>
<dbReference type="PANTHER" id="PTHR43364">
    <property type="entry name" value="NADH-SPECIFIC METHYLGLYOXAL REDUCTASE-RELATED"/>
    <property type="match status" value="1"/>
</dbReference>
<protein>
    <submittedName>
        <fullName evidence="3">Aldo/keto reductase</fullName>
    </submittedName>
</protein>
<dbReference type="Proteomes" id="UP000077266">
    <property type="component" value="Unassembled WGS sequence"/>
</dbReference>
<dbReference type="CDD" id="cd19075">
    <property type="entry name" value="AKR_AKR7A1-5"/>
    <property type="match status" value="1"/>
</dbReference>
<dbReference type="SUPFAM" id="SSF51430">
    <property type="entry name" value="NAD(P)-linked oxidoreductase"/>
    <property type="match status" value="1"/>
</dbReference>
<evidence type="ECO:0000313" key="4">
    <source>
        <dbReference type="Proteomes" id="UP000077266"/>
    </source>
</evidence>
<gene>
    <name evidence="3" type="ORF">EXIGLDRAFT_676408</name>
</gene>
<name>A0A165GVC2_EXIGL</name>
<sequence>MSTRVPLLFGTATFGDAGKGAVRNSELKECQEILDVFFAHGHREIDTARIYGDGSTEQHLGKLDLKGSAVDTKVFPAHAMATSPEHGHAPDLVHASVKKSLSFLEPVLSGNIRVLYLHAPDRTVPFLDTLRAVDEIYKEGKFQQFGLSNYPAYEVAEILGICELHGFVKPSVYQATYSTVTRSIEPELVPCLRKFNIRLVVYSPLGGGFLTGKFAKGEEPPEGRFGGDGATAKRYRARYFRDNYFEALEDIKGVAAKYSFTTTEIALRWLQHHSVLTPSDGVIIGATSAGQLEQNCVDSEKAPLPEEVLTVLDAAWLKVAATSPAYVV</sequence>
<dbReference type="InterPro" id="IPR050523">
    <property type="entry name" value="AKR_Detox_Biosynth"/>
</dbReference>
<feature type="domain" description="NADP-dependent oxidoreductase" evidence="2">
    <location>
        <begin position="7"/>
        <end position="315"/>
    </location>
</feature>